<dbReference type="InterPro" id="IPR025668">
    <property type="entry name" value="Tnp_DDE_dom"/>
</dbReference>
<feature type="region of interest" description="Disordered" evidence="1">
    <location>
        <begin position="338"/>
        <end position="367"/>
    </location>
</feature>
<dbReference type="EMBL" id="WHJE01000167">
    <property type="protein sequence ID" value="KAE8762466.1"/>
    <property type="molecule type" value="Genomic_DNA"/>
</dbReference>
<sequence>MQGRSRDQRDLFDAESMAGELLEPGSVFAFLAEHRLALFPEGVFADLFRSVRGRPSVPADVIAAVLVLQALHGFSDREATEAVTFDLRWKAACGLGVQAPAFHPTTLTYWRRRLAKSERPNRIFEAITAVVMETGVLRGKNRRALDSTVLEDAVATQDTVTQLIAAIRRVAREVTGGKEAVAEHCTRHDYSSPGKPRIAWDDPAARDELVSALVTDALALLDHLNADALEGDEAQVVALLAVVAGQDVEPAEGSDGTDGRWRIARQVAYDRVISTVGPETRHAHKTVAQRRNGFKAHVVVEPTTGLVTATKLTKAAGPESADGTVGTDLLATDTTLMPAPTEHPEHAGGAAGAAEAEDAPTAATGEKVPTRQVPVEVLADSAYGTGEALAALQAAGHTAIIKPWPLRPAVPGGFTVEDFTVDETAGTVTCPNGLTRTISPKRKVTFGAGCRGCPLWDRCTTSARGRKLDLHPHDGLQRAHRARAQQPGFQQTYRSLRPMVERSIAWLTRGNRKVRYRGITKNDHWLHRRAAAINLKRLLALGLHRTGGTWVMATA</sequence>
<feature type="domain" description="Transposase InsH N-terminal" evidence="2">
    <location>
        <begin position="42"/>
        <end position="113"/>
    </location>
</feature>
<dbReference type="RefSeq" id="WP_152203721.1">
    <property type="nucleotide sequence ID" value="NZ_VUKF01000033.1"/>
</dbReference>
<dbReference type="Pfam" id="PF13751">
    <property type="entry name" value="DDE_Tnp_1_6"/>
    <property type="match status" value="1"/>
</dbReference>
<organism evidence="4 5">
    <name type="scientific">Georgenia thermotolerans</name>
    <dbReference type="NCBI Taxonomy" id="527326"/>
    <lineage>
        <taxon>Bacteria</taxon>
        <taxon>Bacillati</taxon>
        <taxon>Actinomycetota</taxon>
        <taxon>Actinomycetes</taxon>
        <taxon>Micrococcales</taxon>
        <taxon>Bogoriellaceae</taxon>
        <taxon>Georgenia</taxon>
    </lineage>
</organism>
<dbReference type="Pfam" id="PF05598">
    <property type="entry name" value="DUF772"/>
    <property type="match status" value="1"/>
</dbReference>
<gene>
    <name evidence="4" type="ORF">GB883_19240</name>
</gene>
<name>A0A7J5UJH3_9MICO</name>
<dbReference type="AlphaFoldDB" id="A0A7J5UJH3"/>
<evidence type="ECO:0000313" key="4">
    <source>
        <dbReference type="EMBL" id="KAE8762466.1"/>
    </source>
</evidence>
<dbReference type="InterPro" id="IPR008490">
    <property type="entry name" value="Transposase_InsH_N"/>
</dbReference>
<dbReference type="PANTHER" id="PTHR35604">
    <property type="entry name" value="TRANSPOSASE INSH FOR INSERTION SEQUENCE ELEMENT IS5A-RELATED"/>
    <property type="match status" value="1"/>
</dbReference>
<evidence type="ECO:0000256" key="1">
    <source>
        <dbReference type="SAM" id="MobiDB-lite"/>
    </source>
</evidence>
<evidence type="ECO:0000259" key="2">
    <source>
        <dbReference type="Pfam" id="PF05598"/>
    </source>
</evidence>
<comment type="caution">
    <text evidence="4">The sequence shown here is derived from an EMBL/GenBank/DDBJ whole genome shotgun (WGS) entry which is preliminary data.</text>
</comment>
<reference evidence="4 5" key="1">
    <citation type="submission" date="2019-10" db="EMBL/GenBank/DDBJ databases">
        <title>Georgenia wutianyii sp. nov. and Georgenia yuyongxinii sp. nov. isolated from plateau pika (Ochotona curzoniae) in the Qinghai-Tibet plateau of China.</title>
        <authorList>
            <person name="Tian Z."/>
        </authorList>
    </citation>
    <scope>NUCLEOTIDE SEQUENCE [LARGE SCALE GENOMIC DNA]</scope>
    <source>
        <strain evidence="4 5">DSM 21501</strain>
    </source>
</reference>
<dbReference type="OrthoDB" id="3313640at2"/>
<evidence type="ECO:0000259" key="3">
    <source>
        <dbReference type="Pfam" id="PF13751"/>
    </source>
</evidence>
<dbReference type="Proteomes" id="UP000451860">
    <property type="component" value="Unassembled WGS sequence"/>
</dbReference>
<dbReference type="PANTHER" id="PTHR35604:SF2">
    <property type="entry name" value="TRANSPOSASE INSH FOR INSERTION SEQUENCE ELEMENT IS5A-RELATED"/>
    <property type="match status" value="1"/>
</dbReference>
<feature type="domain" description="Transposase DDE" evidence="3">
    <location>
        <begin position="440"/>
        <end position="539"/>
    </location>
</feature>
<protein>
    <submittedName>
        <fullName evidence="4">IS5/IS1182 family transposase</fullName>
    </submittedName>
</protein>
<keyword evidence="5" id="KW-1185">Reference proteome</keyword>
<evidence type="ECO:0000313" key="5">
    <source>
        <dbReference type="Proteomes" id="UP000451860"/>
    </source>
</evidence>
<accession>A0A7J5UJH3</accession>
<proteinExistence type="predicted"/>